<organism evidence="2 3">
    <name type="scientific">Parnassius apollo</name>
    <name type="common">Apollo butterfly</name>
    <name type="synonym">Papilio apollo</name>
    <dbReference type="NCBI Taxonomy" id="110799"/>
    <lineage>
        <taxon>Eukaryota</taxon>
        <taxon>Metazoa</taxon>
        <taxon>Ecdysozoa</taxon>
        <taxon>Arthropoda</taxon>
        <taxon>Hexapoda</taxon>
        <taxon>Insecta</taxon>
        <taxon>Pterygota</taxon>
        <taxon>Neoptera</taxon>
        <taxon>Endopterygota</taxon>
        <taxon>Lepidoptera</taxon>
        <taxon>Glossata</taxon>
        <taxon>Ditrysia</taxon>
        <taxon>Papilionoidea</taxon>
        <taxon>Papilionidae</taxon>
        <taxon>Parnassiinae</taxon>
        <taxon>Parnassini</taxon>
        <taxon>Parnassius</taxon>
        <taxon>Parnassius</taxon>
    </lineage>
</organism>
<gene>
    <name evidence="2" type="ORF">PAPOLLO_LOCUS26084</name>
</gene>
<evidence type="ECO:0000313" key="2">
    <source>
        <dbReference type="EMBL" id="CAG5054933.1"/>
    </source>
</evidence>
<accession>A0A8S3Y5X1</accession>
<name>A0A8S3Y5X1_PARAO</name>
<evidence type="ECO:0000259" key="1">
    <source>
        <dbReference type="Pfam" id="PF00292"/>
    </source>
</evidence>
<reference evidence="2" key="1">
    <citation type="submission" date="2021-04" db="EMBL/GenBank/DDBJ databases">
        <authorList>
            <person name="Tunstrom K."/>
        </authorList>
    </citation>
    <scope>NUCLEOTIDE SEQUENCE</scope>
</reference>
<dbReference type="AlphaFoldDB" id="A0A8S3Y5X1"/>
<dbReference type="Pfam" id="PF00292">
    <property type="entry name" value="PAX"/>
    <property type="match status" value="1"/>
</dbReference>
<dbReference type="InterPro" id="IPR001523">
    <property type="entry name" value="Paired_dom"/>
</dbReference>
<evidence type="ECO:0000313" key="3">
    <source>
        <dbReference type="Proteomes" id="UP000691718"/>
    </source>
</evidence>
<dbReference type="GO" id="GO:0006355">
    <property type="term" value="P:regulation of DNA-templated transcription"/>
    <property type="evidence" value="ECO:0007669"/>
    <property type="project" value="InterPro"/>
</dbReference>
<feature type="domain" description="Paired" evidence="1">
    <location>
        <begin position="5"/>
        <end position="65"/>
    </location>
</feature>
<protein>
    <submittedName>
        <fullName evidence="2">(apollo) hypothetical protein</fullName>
    </submittedName>
</protein>
<dbReference type="GO" id="GO:0003677">
    <property type="term" value="F:DNA binding"/>
    <property type="evidence" value="ECO:0007669"/>
    <property type="project" value="InterPro"/>
</dbReference>
<proteinExistence type="predicted"/>
<comment type="caution">
    <text evidence="2">The sequence shown here is derived from an EMBL/GenBank/DDBJ whole genome shotgun (WGS) entry which is preliminary data.</text>
</comment>
<dbReference type="OrthoDB" id="4843387at2759"/>
<dbReference type="Proteomes" id="UP000691718">
    <property type="component" value="Unassembled WGS sequence"/>
</dbReference>
<keyword evidence="3" id="KW-1185">Reference proteome</keyword>
<sequence length="79" mass="9017">MGKAREISGEVRSAIVVLHNEDKSKREIALQLKLSKTCVHGTITRYREAGTFEDRSRSRRPRATTASEYHFIVVTSKQK</sequence>
<dbReference type="EMBL" id="CAJQZP010001576">
    <property type="protein sequence ID" value="CAG5054933.1"/>
    <property type="molecule type" value="Genomic_DNA"/>
</dbReference>